<keyword evidence="1" id="KW-0812">Transmembrane</keyword>
<evidence type="ECO:0000313" key="3">
    <source>
        <dbReference type="EMBL" id="KAF4584138.1"/>
    </source>
</evidence>
<keyword evidence="4" id="KW-1185">Reference proteome</keyword>
<evidence type="ECO:0000313" key="4">
    <source>
        <dbReference type="Proteomes" id="UP000562929"/>
    </source>
</evidence>
<feature type="transmembrane region" description="Helical" evidence="1">
    <location>
        <begin position="278"/>
        <end position="300"/>
    </location>
</feature>
<evidence type="ECO:0008006" key="5">
    <source>
        <dbReference type="Google" id="ProtNLM"/>
    </source>
</evidence>
<proteinExistence type="predicted"/>
<dbReference type="OrthoDB" id="2596908at2759"/>
<sequence>MRSLLTLVLLLVAAASGRSYVQPSDAILTPRDAVLLPYVSFESPDGLLIRRQAGRQAAGAVQLTPDKGANNDTNFDRAANAVCIEALKKLPKSTNPSGNCLCYNLPSLNTETGSFTADLRVFRVSEPRDNFAGIAPGEINVGVQYDGATVTLASPQQMQQTLSQPIARRQAQARSEPEIIQSYMFIGQINPDRMNNQLALVDLEPLVTPKSFKLSAKDKTGGTVSTEVSFNEASFLIGVFADQVVQSDFGAAQAAVDDRKAAVRNGTAAFVLPGVQIMIFPVGLIITSVWVFIGTTAYGIGTYQRALYAKAWRRRTRSAAQAVGRSI</sequence>
<name>A0A8H4Q3G8_9HYPO</name>
<keyword evidence="1" id="KW-0472">Membrane</keyword>
<organism evidence="3 4">
    <name type="scientific">Ophiocordyceps camponoti-floridani</name>
    <dbReference type="NCBI Taxonomy" id="2030778"/>
    <lineage>
        <taxon>Eukaryota</taxon>
        <taxon>Fungi</taxon>
        <taxon>Dikarya</taxon>
        <taxon>Ascomycota</taxon>
        <taxon>Pezizomycotina</taxon>
        <taxon>Sordariomycetes</taxon>
        <taxon>Hypocreomycetidae</taxon>
        <taxon>Hypocreales</taxon>
        <taxon>Ophiocordycipitaceae</taxon>
        <taxon>Ophiocordyceps</taxon>
    </lineage>
</organism>
<keyword evidence="2" id="KW-0732">Signal</keyword>
<feature type="chain" id="PRO_5034062235" description="Protein BIG1" evidence="2">
    <location>
        <begin position="20"/>
        <end position="327"/>
    </location>
</feature>
<protein>
    <recommendedName>
        <fullName evidence="5">Protein BIG1</fullName>
    </recommendedName>
</protein>
<keyword evidence="1" id="KW-1133">Transmembrane helix</keyword>
<dbReference type="EMBL" id="JAACLJ010000006">
    <property type="protein sequence ID" value="KAF4584138.1"/>
    <property type="molecule type" value="Genomic_DNA"/>
</dbReference>
<evidence type="ECO:0000256" key="1">
    <source>
        <dbReference type="SAM" id="Phobius"/>
    </source>
</evidence>
<dbReference type="AlphaFoldDB" id="A0A8H4Q3G8"/>
<gene>
    <name evidence="3" type="ORF">GQ602_005511</name>
</gene>
<feature type="signal peptide" evidence="2">
    <location>
        <begin position="1"/>
        <end position="19"/>
    </location>
</feature>
<comment type="caution">
    <text evidence="3">The sequence shown here is derived from an EMBL/GenBank/DDBJ whole genome shotgun (WGS) entry which is preliminary data.</text>
</comment>
<dbReference type="Proteomes" id="UP000562929">
    <property type="component" value="Unassembled WGS sequence"/>
</dbReference>
<evidence type="ECO:0000256" key="2">
    <source>
        <dbReference type="SAM" id="SignalP"/>
    </source>
</evidence>
<reference evidence="3 4" key="1">
    <citation type="journal article" date="2020" name="G3 (Bethesda)">
        <title>Genetic Underpinnings of Host Manipulation by Ophiocordyceps as Revealed by Comparative Transcriptomics.</title>
        <authorList>
            <person name="Will I."/>
            <person name="Das B."/>
            <person name="Trinh T."/>
            <person name="Brachmann A."/>
            <person name="Ohm R.A."/>
            <person name="de Bekker C."/>
        </authorList>
    </citation>
    <scope>NUCLEOTIDE SEQUENCE [LARGE SCALE GENOMIC DNA]</scope>
    <source>
        <strain evidence="3 4">EC05</strain>
    </source>
</reference>
<accession>A0A8H4Q3G8</accession>